<dbReference type="OrthoDB" id="593148at2759"/>
<dbReference type="PANTHER" id="PTHR33463:SF204">
    <property type="entry name" value="NB-ARC DOMAIN-CONTAINING PROTEIN"/>
    <property type="match status" value="1"/>
</dbReference>
<dbReference type="Pfam" id="PF00931">
    <property type="entry name" value="NB-ARC"/>
    <property type="match status" value="1"/>
</dbReference>
<dbReference type="PANTHER" id="PTHR33463">
    <property type="entry name" value="NB-ARC DOMAIN-CONTAINING PROTEIN-RELATED"/>
    <property type="match status" value="1"/>
</dbReference>
<name>A0A8J5RS75_ZIZPA</name>
<feature type="domain" description="NB-ARC" evidence="1">
    <location>
        <begin position="4"/>
        <end position="161"/>
    </location>
</feature>
<dbReference type="Proteomes" id="UP000729402">
    <property type="component" value="Unassembled WGS sequence"/>
</dbReference>
<proteinExistence type="predicted"/>
<dbReference type="EMBL" id="JAAALK010000288">
    <property type="protein sequence ID" value="KAG8055107.1"/>
    <property type="molecule type" value="Genomic_DNA"/>
</dbReference>
<dbReference type="InterPro" id="IPR057135">
    <property type="entry name" value="At4g27190-like_LRR"/>
</dbReference>
<organism evidence="3 4">
    <name type="scientific">Zizania palustris</name>
    <name type="common">Northern wild rice</name>
    <dbReference type="NCBI Taxonomy" id="103762"/>
    <lineage>
        <taxon>Eukaryota</taxon>
        <taxon>Viridiplantae</taxon>
        <taxon>Streptophyta</taxon>
        <taxon>Embryophyta</taxon>
        <taxon>Tracheophyta</taxon>
        <taxon>Spermatophyta</taxon>
        <taxon>Magnoliopsida</taxon>
        <taxon>Liliopsida</taxon>
        <taxon>Poales</taxon>
        <taxon>Poaceae</taxon>
        <taxon>BOP clade</taxon>
        <taxon>Oryzoideae</taxon>
        <taxon>Oryzeae</taxon>
        <taxon>Zizaniinae</taxon>
        <taxon>Zizania</taxon>
    </lineage>
</organism>
<protein>
    <recommendedName>
        <fullName evidence="5">NB-ARC domain-containing protein</fullName>
    </recommendedName>
</protein>
<reference evidence="3" key="2">
    <citation type="submission" date="2021-02" db="EMBL/GenBank/DDBJ databases">
        <authorList>
            <person name="Kimball J.A."/>
            <person name="Haas M.W."/>
            <person name="Macchietto M."/>
            <person name="Kono T."/>
            <person name="Duquette J."/>
            <person name="Shao M."/>
        </authorList>
    </citation>
    <scope>NUCLEOTIDE SEQUENCE</scope>
    <source>
        <tissue evidence="3">Fresh leaf tissue</tissue>
    </source>
</reference>
<accession>A0A8J5RS75</accession>
<dbReference type="GO" id="GO:0043531">
    <property type="term" value="F:ADP binding"/>
    <property type="evidence" value="ECO:0007669"/>
    <property type="project" value="InterPro"/>
</dbReference>
<evidence type="ECO:0000313" key="3">
    <source>
        <dbReference type="EMBL" id="KAG8055107.1"/>
    </source>
</evidence>
<feature type="domain" description="Disease resistance protein At4g27190-like leucine-rich repeats" evidence="2">
    <location>
        <begin position="429"/>
        <end position="545"/>
    </location>
</feature>
<evidence type="ECO:0000259" key="2">
    <source>
        <dbReference type="Pfam" id="PF23247"/>
    </source>
</evidence>
<sequence length="595" mass="66875">MLRLLVRPEVGSIVIEGIGGSGKTWAAKAAYKAAKTSSLFDDYIWVSLSENCSLRQCIDKITACLSCENREDLPVQRTTTLIKEYLTKRKFLLVLDNAYFTEENVLERLGIPHPGRQNIGSKVIVTTRTRRTGSAVAPDSVIMPQPLIYEEAYGLLRLKIGKDVRSSHTSDLINYCYGIPLSVILLAGVLCDVASQDIFNELVNNAWVTLGTKVSVFHTLQSIVKFAYHQLPNGNTRQCFLYCLLFPEDQGIPVDDLIRFWIMEGLVIQSGEFHEARLAGKEILDVLLKRASRELRHLLLQNCPCLGSENTIKSNDILSDTKFIRFPYGVSKTGVVQNMQLGIIGDIEDWMGMLWFLEISGTIGVPSDTEGILCNAELVSLNRLATAQFSDLNITSMRSVRELWIENCHKLEYLLSVHEIQVLSALGNLQNLRISNIEKLSSLLKGAKDAISFSCLKHLMVDCCPNLKWLFPSMISLPNLEKLHIRFCDIMEGVFEGDRVLGDDALPRLQSLELWELPELSCICGGTLPSLKNLKVRCCAKLRKIPVGVNENSPFVTTIGETLWWDSLIWDDESIKRWVLFRKWGPMLPHLATEG</sequence>
<dbReference type="AlphaFoldDB" id="A0A8J5RS75"/>
<keyword evidence="4" id="KW-1185">Reference proteome</keyword>
<gene>
    <name evidence="3" type="ORF">GUJ93_ZPchr0001g32921</name>
</gene>
<dbReference type="InterPro" id="IPR002182">
    <property type="entry name" value="NB-ARC"/>
</dbReference>
<comment type="caution">
    <text evidence="3">The sequence shown here is derived from an EMBL/GenBank/DDBJ whole genome shotgun (WGS) entry which is preliminary data.</text>
</comment>
<evidence type="ECO:0000259" key="1">
    <source>
        <dbReference type="Pfam" id="PF00931"/>
    </source>
</evidence>
<evidence type="ECO:0008006" key="5">
    <source>
        <dbReference type="Google" id="ProtNLM"/>
    </source>
</evidence>
<dbReference type="Pfam" id="PF23247">
    <property type="entry name" value="LRR_RPS2"/>
    <property type="match status" value="1"/>
</dbReference>
<dbReference type="InterPro" id="IPR050905">
    <property type="entry name" value="Plant_NBS-LRR"/>
</dbReference>
<evidence type="ECO:0000313" key="4">
    <source>
        <dbReference type="Proteomes" id="UP000729402"/>
    </source>
</evidence>
<reference evidence="3" key="1">
    <citation type="journal article" date="2021" name="bioRxiv">
        <title>Whole Genome Assembly and Annotation of Northern Wild Rice, Zizania palustris L., Supports a Whole Genome Duplication in the Zizania Genus.</title>
        <authorList>
            <person name="Haas M."/>
            <person name="Kono T."/>
            <person name="Macchietto M."/>
            <person name="Millas R."/>
            <person name="McGilp L."/>
            <person name="Shao M."/>
            <person name="Duquette J."/>
            <person name="Hirsch C.N."/>
            <person name="Kimball J."/>
        </authorList>
    </citation>
    <scope>NUCLEOTIDE SEQUENCE</scope>
    <source>
        <tissue evidence="3">Fresh leaf tissue</tissue>
    </source>
</reference>